<dbReference type="Proteomes" id="UP001497700">
    <property type="component" value="Unassembled WGS sequence"/>
</dbReference>
<gene>
    <name evidence="1" type="ORF">F4820DRAFT_458025</name>
</gene>
<keyword evidence="2" id="KW-1185">Reference proteome</keyword>
<organism evidence="1 2">
    <name type="scientific">Hypoxylon rubiginosum</name>
    <dbReference type="NCBI Taxonomy" id="110542"/>
    <lineage>
        <taxon>Eukaryota</taxon>
        <taxon>Fungi</taxon>
        <taxon>Dikarya</taxon>
        <taxon>Ascomycota</taxon>
        <taxon>Pezizomycotina</taxon>
        <taxon>Sordariomycetes</taxon>
        <taxon>Xylariomycetidae</taxon>
        <taxon>Xylariales</taxon>
        <taxon>Hypoxylaceae</taxon>
        <taxon>Hypoxylon</taxon>
    </lineage>
</organism>
<proteinExistence type="predicted"/>
<reference evidence="1 2" key="1">
    <citation type="journal article" date="2022" name="New Phytol.">
        <title>Ecological generalism drives hyperdiversity of secondary metabolite gene clusters in xylarialean endophytes.</title>
        <authorList>
            <person name="Franco M.E.E."/>
            <person name="Wisecaver J.H."/>
            <person name="Arnold A.E."/>
            <person name="Ju Y.M."/>
            <person name="Slot J.C."/>
            <person name="Ahrendt S."/>
            <person name="Moore L.P."/>
            <person name="Eastman K.E."/>
            <person name="Scott K."/>
            <person name="Konkel Z."/>
            <person name="Mondo S.J."/>
            <person name="Kuo A."/>
            <person name="Hayes R.D."/>
            <person name="Haridas S."/>
            <person name="Andreopoulos B."/>
            <person name="Riley R."/>
            <person name="LaButti K."/>
            <person name="Pangilinan J."/>
            <person name="Lipzen A."/>
            <person name="Amirebrahimi M."/>
            <person name="Yan J."/>
            <person name="Adam C."/>
            <person name="Keymanesh K."/>
            <person name="Ng V."/>
            <person name="Louie K."/>
            <person name="Northen T."/>
            <person name="Drula E."/>
            <person name="Henrissat B."/>
            <person name="Hsieh H.M."/>
            <person name="Youens-Clark K."/>
            <person name="Lutzoni F."/>
            <person name="Miadlikowska J."/>
            <person name="Eastwood D.C."/>
            <person name="Hamelin R.C."/>
            <person name="Grigoriev I.V."/>
            <person name="U'Ren J.M."/>
        </authorList>
    </citation>
    <scope>NUCLEOTIDE SEQUENCE [LARGE SCALE GENOMIC DNA]</scope>
    <source>
        <strain evidence="1 2">CBS 119005</strain>
    </source>
</reference>
<evidence type="ECO:0000313" key="2">
    <source>
        <dbReference type="Proteomes" id="UP001497700"/>
    </source>
</evidence>
<protein>
    <submittedName>
        <fullName evidence="1">Hint-domain-containing protein</fullName>
    </submittedName>
</protein>
<accession>A0ACB9Z3X6</accession>
<dbReference type="EMBL" id="MU393468">
    <property type="protein sequence ID" value="KAI4865700.1"/>
    <property type="molecule type" value="Genomic_DNA"/>
</dbReference>
<evidence type="ECO:0000313" key="1">
    <source>
        <dbReference type="EMBL" id="KAI4865700.1"/>
    </source>
</evidence>
<sequence length="705" mass="77737">MSEQHTFTDPPPPYSPRREVPSQPVDSQPVTPQPITSEPANLSIHPSPTHDSVIVRVQPPEGPNAPQPDHIPCDIVLVIDISWSMDNKAVLKTNGEDGELSSESFGFSILDITKHAARTILSTLNERDRLGIVTFSNTARIVQKLLPMNAHNKEQAELKINGLKTSGFTNLWDGITTGIGLFDGQVDMARVPAIMILTDGRPNEGSPAKGFVVKLRETYEALPATIHTFGFGYSLESGLLKSIAEAGSGNFAFIPDSGMIGTVFIHAVAQLQSTFATRGTLELTTSKGIRLRTTTGTTIDWRKYEEVNDRPISINLGNLQYGQSRDIYLEIINQSDSEATSGAAEGPPTVTAELVYSQMTAEEHHIHREENVLELSTLPEPEVAYHKSRSMMCNFFHSLFPLQGNDEYETAKHDPQRHQEAFQWLLGHIPAKDYNDKKNRSLMQDLNGQNAHAKQLRNSFKDHGPLMYSENTYFIKRRDALDDAFGNIPTPTQTYIQATTTPRETISMSRMNRSTNPCFAGSSRVTLASGRRVPVRELRRGVSVRTPTGSRLVSAVLKTMVRGVAMRKVGNLVVTPWHPVKVDGTAAGWTFPAELGQPRVVLYSGPIYSVLLQPDRDVEAHALQFGGVWAVTLGHGLVRGDDVRAHGFLGDYVKVKRAIMRLRPRKDGVAVSSGVKRRNGDGLVCGFKKYIPQHHSKTGSRTGVC</sequence>
<name>A0ACB9Z3X6_9PEZI</name>
<comment type="caution">
    <text evidence="1">The sequence shown here is derived from an EMBL/GenBank/DDBJ whole genome shotgun (WGS) entry which is preliminary data.</text>
</comment>